<proteinExistence type="predicted"/>
<reference evidence="1 2" key="1">
    <citation type="journal article" date="2009" name="Stand. Genomic Sci.">
        <title>Complete genome sequence of Pirellula staleyi type strain (ATCC 27377).</title>
        <authorList>
            <person name="Clum A."/>
            <person name="Tindall B.J."/>
            <person name="Sikorski J."/>
            <person name="Ivanova N."/>
            <person name="Mavrommatis K."/>
            <person name="Lucas S."/>
            <person name="Glavina del Rio T."/>
            <person name="Nolan M."/>
            <person name="Chen F."/>
            <person name="Tice H."/>
            <person name="Pitluck S."/>
            <person name="Cheng J.F."/>
            <person name="Chertkov O."/>
            <person name="Brettin T."/>
            <person name="Han C."/>
            <person name="Detter J.C."/>
            <person name="Kuske C."/>
            <person name="Bruce D."/>
            <person name="Goodwin L."/>
            <person name="Ovchinikova G."/>
            <person name="Pati A."/>
            <person name="Mikhailova N."/>
            <person name="Chen A."/>
            <person name="Palaniappan K."/>
            <person name="Land M."/>
            <person name="Hauser L."/>
            <person name="Chang Y.J."/>
            <person name="Jeffries C.D."/>
            <person name="Chain P."/>
            <person name="Rohde M."/>
            <person name="Goker M."/>
            <person name="Bristow J."/>
            <person name="Eisen J.A."/>
            <person name="Markowitz V."/>
            <person name="Hugenholtz P."/>
            <person name="Kyrpides N.C."/>
            <person name="Klenk H.P."/>
            <person name="Lapidus A."/>
        </authorList>
    </citation>
    <scope>NUCLEOTIDE SEQUENCE [LARGE SCALE GENOMIC DNA]</scope>
    <source>
        <strain evidence="2">ATCC 27377 / DSM 6068 / ICPB 4128</strain>
    </source>
</reference>
<dbReference type="InterPro" id="IPR011990">
    <property type="entry name" value="TPR-like_helical_dom_sf"/>
</dbReference>
<dbReference type="KEGG" id="psl:Psta_0235"/>
<organism evidence="1 2">
    <name type="scientific">Pirellula staleyi (strain ATCC 27377 / DSM 6068 / ICPB 4128)</name>
    <name type="common">Pirella staleyi</name>
    <dbReference type="NCBI Taxonomy" id="530564"/>
    <lineage>
        <taxon>Bacteria</taxon>
        <taxon>Pseudomonadati</taxon>
        <taxon>Planctomycetota</taxon>
        <taxon>Planctomycetia</taxon>
        <taxon>Pirellulales</taxon>
        <taxon>Pirellulaceae</taxon>
        <taxon>Pirellula</taxon>
    </lineage>
</organism>
<gene>
    <name evidence="1" type="ordered locus">Psta_0235</name>
</gene>
<protein>
    <recommendedName>
        <fullName evidence="3">Tetratricopeptide repeat protein</fullName>
    </recommendedName>
</protein>
<sequence precursor="true">MVSSILSRIASRTMRSTMSFKSIVALLLAVISYSALEPWNGFESSLVAHAQERDKKKAKEEPPRPLPDDQRLLALHLDFVKKAEKLGNEYEGDKDWGKARQVYEEILKLVPQYAPAKSKLAEMLNKEASAQSHVVTINANEGWQDCGLTLIYGRPVTITVSGTWTFHLQAETNADGLAIPEELRDFNPGCLIGRIEGGDPKEVKPFVVGAGKQFQTPRSGRLSLRMYDTNPADNDGSLKVEIRGSFELDKDVKKPTK</sequence>
<dbReference type="EMBL" id="CP001848">
    <property type="protein sequence ID" value="ADB14931.1"/>
    <property type="molecule type" value="Genomic_DNA"/>
</dbReference>
<evidence type="ECO:0000313" key="1">
    <source>
        <dbReference type="EMBL" id="ADB14931.1"/>
    </source>
</evidence>
<evidence type="ECO:0008006" key="3">
    <source>
        <dbReference type="Google" id="ProtNLM"/>
    </source>
</evidence>
<dbReference type="Proteomes" id="UP000001887">
    <property type="component" value="Chromosome"/>
</dbReference>
<dbReference type="Gene3D" id="2.60.120.430">
    <property type="entry name" value="Galactose-binding lectin"/>
    <property type="match status" value="1"/>
</dbReference>
<dbReference type="HOGENOM" id="CLU_1081218_0_0_0"/>
<dbReference type="OrthoDB" id="257747at2"/>
<dbReference type="AlphaFoldDB" id="D2R1E6"/>
<keyword evidence="2" id="KW-1185">Reference proteome</keyword>
<accession>D2R1E6</accession>
<dbReference type="Gene3D" id="1.25.40.10">
    <property type="entry name" value="Tetratricopeptide repeat domain"/>
    <property type="match status" value="1"/>
</dbReference>
<evidence type="ECO:0000313" key="2">
    <source>
        <dbReference type="Proteomes" id="UP000001887"/>
    </source>
</evidence>
<name>D2R1E6_PIRSD</name>
<dbReference type="eggNOG" id="ENOG5033HZ7">
    <property type="taxonomic scope" value="Bacteria"/>
</dbReference>